<dbReference type="SMART" id="SM00283">
    <property type="entry name" value="MA"/>
    <property type="match status" value="1"/>
</dbReference>
<evidence type="ECO:0000256" key="5">
    <source>
        <dbReference type="ARBA" id="ARBA00029447"/>
    </source>
</evidence>
<dbReference type="RefSeq" id="WP_167360724.1">
    <property type="nucleotide sequence ID" value="NZ_CBCSKY010000081.1"/>
</dbReference>
<keyword evidence="7" id="KW-1133">Transmembrane helix</keyword>
<dbReference type="Gene3D" id="1.10.287.950">
    <property type="entry name" value="Methyl-accepting chemotaxis protein"/>
    <property type="match status" value="1"/>
</dbReference>
<feature type="domain" description="Methyl-accepting transducer" evidence="8">
    <location>
        <begin position="401"/>
        <end position="651"/>
    </location>
</feature>
<evidence type="ECO:0000256" key="7">
    <source>
        <dbReference type="SAM" id="Phobius"/>
    </source>
</evidence>
<dbReference type="Pfam" id="PF00672">
    <property type="entry name" value="HAMP"/>
    <property type="match status" value="1"/>
</dbReference>
<dbReference type="Proteomes" id="UP000199050">
    <property type="component" value="Unassembled WGS sequence"/>
</dbReference>
<evidence type="ECO:0000259" key="8">
    <source>
        <dbReference type="PROSITE" id="PS50111"/>
    </source>
</evidence>
<dbReference type="SMART" id="SM00304">
    <property type="entry name" value="HAMP"/>
    <property type="match status" value="1"/>
</dbReference>
<dbReference type="PROSITE" id="PS50111">
    <property type="entry name" value="CHEMOTAXIS_TRANSDUC_2"/>
    <property type="match status" value="1"/>
</dbReference>
<comment type="similarity">
    <text evidence="5">Belongs to the methyl-accepting chemotaxis (MCP) protein family.</text>
</comment>
<protein>
    <submittedName>
        <fullName evidence="10">Methyl-accepting chemotaxis protein</fullName>
    </submittedName>
</protein>
<dbReference type="CDD" id="cd18774">
    <property type="entry name" value="PDC2_HK_sensor"/>
    <property type="match status" value="1"/>
</dbReference>
<dbReference type="STRING" id="1174501.SAMN05216192_12459"/>
<dbReference type="InterPro" id="IPR003660">
    <property type="entry name" value="HAMP_dom"/>
</dbReference>
<dbReference type="CDD" id="cd06225">
    <property type="entry name" value="HAMP"/>
    <property type="match status" value="1"/>
</dbReference>
<feature type="transmembrane region" description="Helical" evidence="7">
    <location>
        <begin position="20"/>
        <end position="41"/>
    </location>
</feature>
<keyword evidence="2" id="KW-1003">Cell membrane</keyword>
<gene>
    <name evidence="10" type="ORF">SAMN05216192_12459</name>
</gene>
<sequence length="687" mass="73403">MSKSKTGSSGFTRLLPSRSLGTRLFLVFFITTMGIVLSLGYTSYSVAKHTIETNALAANEQTVQQTAEKLDVILLRFEDRLGELFYNGAIMQAVQSGTASSGNGTREAAAARIQAVLDKWLIAAGNMQAVYLVPLDERLPVVASGASDNTFVEGIRSSDWFSQLQKQPQGVWITQAVKQGENAGVFHFAKSVSGSSGNAGYIAVCDIKTADIENQLSKVSLGADSYIQLLTSKDELIATSQHQEADSYLRLGGTLFNGLSQASGSLPTKDEQGKSILAVYGTLASSGWRVLGVVPADNLTREAGRILNTTYIAVAAAGIIAALIGFWMMRMVSGPLNRLKTLMFQGAEGDLRVRTQVTSRDEIGQLSGSFNMMMERINELVVHTNETAREVLETADALGEASRKTAMAARDIASATEEIAGGAGSLALEADRGNEMTERISGQTALVITAAQEMSSTAHSVGQSSREGVARLQELLDRTGSTGRMTGTLVEKVNELQETASSVIKVLDVMQNITQQTNILSLNATIEAARAGEAGSGFMVVADEIRQLADQSKRSIALVAETTDTIIKDINETVNALSQVAPLFTEQMASVRDTSEIFVSVQERMNQFIASLDSVSDSIAGLSQSQRGLSETIGNVSSFAEESSAASEEVASLSGEQQNVSDYLVELSGKLEKASLMLRERLSRFSV</sequence>
<keyword evidence="11" id="KW-1185">Reference proteome</keyword>
<evidence type="ECO:0000256" key="3">
    <source>
        <dbReference type="ARBA" id="ARBA00023136"/>
    </source>
</evidence>
<dbReference type="PANTHER" id="PTHR32089:SF114">
    <property type="entry name" value="METHYL-ACCEPTING CHEMOTAXIS PROTEIN MCPB"/>
    <property type="match status" value="1"/>
</dbReference>
<dbReference type="Gene3D" id="3.30.450.20">
    <property type="entry name" value="PAS domain"/>
    <property type="match status" value="1"/>
</dbReference>
<evidence type="ECO:0000259" key="9">
    <source>
        <dbReference type="PROSITE" id="PS50885"/>
    </source>
</evidence>
<dbReference type="SUPFAM" id="SSF58104">
    <property type="entry name" value="Methyl-accepting chemotaxis protein (MCP) signaling domain"/>
    <property type="match status" value="1"/>
</dbReference>
<evidence type="ECO:0000313" key="10">
    <source>
        <dbReference type="EMBL" id="SDJ79657.1"/>
    </source>
</evidence>
<evidence type="ECO:0000313" key="11">
    <source>
        <dbReference type="Proteomes" id="UP000199050"/>
    </source>
</evidence>
<proteinExistence type="inferred from homology"/>
<name>A0A1G8WNH2_9BACL</name>
<evidence type="ECO:0000256" key="4">
    <source>
        <dbReference type="ARBA" id="ARBA00023224"/>
    </source>
</evidence>
<feature type="transmembrane region" description="Helical" evidence="7">
    <location>
        <begin position="310"/>
        <end position="329"/>
    </location>
</feature>
<dbReference type="PROSITE" id="PS50885">
    <property type="entry name" value="HAMP"/>
    <property type="match status" value="1"/>
</dbReference>
<keyword evidence="7" id="KW-0812">Transmembrane</keyword>
<keyword evidence="3 7" id="KW-0472">Membrane</keyword>
<organism evidence="10 11">
    <name type="scientific">Paenibacillus typhae</name>
    <dbReference type="NCBI Taxonomy" id="1174501"/>
    <lineage>
        <taxon>Bacteria</taxon>
        <taxon>Bacillati</taxon>
        <taxon>Bacillota</taxon>
        <taxon>Bacilli</taxon>
        <taxon>Bacillales</taxon>
        <taxon>Paenibacillaceae</taxon>
        <taxon>Paenibacillus</taxon>
    </lineage>
</organism>
<evidence type="ECO:0000256" key="1">
    <source>
        <dbReference type="ARBA" id="ARBA00004236"/>
    </source>
</evidence>
<feature type="domain" description="HAMP" evidence="9">
    <location>
        <begin position="330"/>
        <end position="382"/>
    </location>
</feature>
<dbReference type="PANTHER" id="PTHR32089">
    <property type="entry name" value="METHYL-ACCEPTING CHEMOTAXIS PROTEIN MCPB"/>
    <property type="match status" value="1"/>
</dbReference>
<evidence type="ECO:0000256" key="6">
    <source>
        <dbReference type="PROSITE-ProRule" id="PRU00284"/>
    </source>
</evidence>
<dbReference type="Gene3D" id="1.10.8.500">
    <property type="entry name" value="HAMP domain in histidine kinase"/>
    <property type="match status" value="1"/>
</dbReference>
<dbReference type="Pfam" id="PF00015">
    <property type="entry name" value="MCPsignal"/>
    <property type="match status" value="1"/>
</dbReference>
<dbReference type="AlphaFoldDB" id="A0A1G8WNH2"/>
<dbReference type="GO" id="GO:0007165">
    <property type="term" value="P:signal transduction"/>
    <property type="evidence" value="ECO:0007669"/>
    <property type="project" value="UniProtKB-KW"/>
</dbReference>
<dbReference type="GO" id="GO:0005886">
    <property type="term" value="C:plasma membrane"/>
    <property type="evidence" value="ECO:0007669"/>
    <property type="project" value="UniProtKB-SubCell"/>
</dbReference>
<accession>A0A1G8WNH2</accession>
<reference evidence="11" key="1">
    <citation type="submission" date="2016-10" db="EMBL/GenBank/DDBJ databases">
        <authorList>
            <person name="Varghese N."/>
            <person name="Submissions S."/>
        </authorList>
    </citation>
    <scope>NUCLEOTIDE SEQUENCE [LARGE SCALE GENOMIC DNA]</scope>
    <source>
        <strain evidence="11">CGMCC 1.11012</strain>
    </source>
</reference>
<dbReference type="InterPro" id="IPR004089">
    <property type="entry name" value="MCPsignal_dom"/>
</dbReference>
<comment type="subcellular location">
    <subcellularLocation>
        <location evidence="1">Cell membrane</location>
    </subcellularLocation>
</comment>
<keyword evidence="4 6" id="KW-0807">Transducer</keyword>
<dbReference type="EMBL" id="FNDX01000024">
    <property type="protein sequence ID" value="SDJ79657.1"/>
    <property type="molecule type" value="Genomic_DNA"/>
</dbReference>
<evidence type="ECO:0000256" key="2">
    <source>
        <dbReference type="ARBA" id="ARBA00022475"/>
    </source>
</evidence>